<evidence type="ECO:0000313" key="102">
    <source>
        <dbReference type="Proteomes" id="UP000549379"/>
    </source>
</evidence>
<dbReference type="EMBL" id="AAANYR010000011">
    <property type="protein sequence ID" value="EAD5787853.1"/>
    <property type="molecule type" value="Genomic_DNA"/>
</dbReference>
<evidence type="ECO:0000256" key="2">
    <source>
        <dbReference type="ARBA" id="ARBA00004496"/>
    </source>
</evidence>
<dbReference type="SUPFAM" id="SSF55804">
    <property type="entry name" value="Phoshotransferase/anion transport protein"/>
    <property type="match status" value="1"/>
</dbReference>
<dbReference type="EMBL" id="AANPAU010000010">
    <property type="protein sequence ID" value="EDP8515103.1"/>
    <property type="molecule type" value="Genomic_DNA"/>
</dbReference>
<keyword evidence="7" id="KW-0808">Transferase</keyword>
<evidence type="ECO:0000313" key="83">
    <source>
        <dbReference type="Proteomes" id="UP000410967"/>
    </source>
</evidence>
<dbReference type="EMBL" id="AABEMN010000023">
    <property type="protein sequence ID" value="EAG9520794.1"/>
    <property type="molecule type" value="Genomic_DNA"/>
</dbReference>
<evidence type="ECO:0000313" key="16">
    <source>
        <dbReference type="EMBL" id="EAC4553632.1"/>
    </source>
</evidence>
<dbReference type="EMBL" id="AABAYG010000009">
    <property type="protein sequence ID" value="EAG2246759.1"/>
    <property type="molecule type" value="Genomic_DNA"/>
</dbReference>
<dbReference type="EMBL" id="AAAMZD010000004">
    <property type="protein sequence ID" value="EAD3793167.1"/>
    <property type="molecule type" value="Genomic_DNA"/>
</dbReference>
<feature type="domain" description="PTS EIIB type-2" evidence="14">
    <location>
        <begin position="170"/>
        <end position="265"/>
    </location>
</feature>
<dbReference type="EMBL" id="AAHZFY010000024">
    <property type="protein sequence ID" value="ECB9514191.1"/>
    <property type="molecule type" value="Genomic_DNA"/>
</dbReference>
<dbReference type="EMBL" id="DAAIJL010000009">
    <property type="protein sequence ID" value="HAB8557727.1"/>
    <property type="molecule type" value="Genomic_DNA"/>
</dbReference>
<dbReference type="Proteomes" id="UP000376505">
    <property type="component" value="Unassembled WGS sequence"/>
</dbReference>
<evidence type="ECO:0000313" key="60">
    <source>
        <dbReference type="EMBL" id="KAA9450677.1"/>
    </source>
</evidence>
<dbReference type="GO" id="GO:0022877">
    <property type="term" value="F:protein-N(PI)-phosphohistidine-fructose phosphotransferase system transporter activity"/>
    <property type="evidence" value="ECO:0007669"/>
    <property type="project" value="InterPro"/>
</dbReference>
<dbReference type="Proteomes" id="UP000410967">
    <property type="component" value="Unassembled WGS sequence"/>
</dbReference>
<protein>
    <submittedName>
        <fullName evidence="17">PTS fructose transporter subunit IIC</fullName>
    </submittedName>
    <submittedName>
        <fullName evidence="61">PTS sugar transporter subunit IIA</fullName>
    </submittedName>
    <submittedName>
        <fullName evidence="63">PTS system fructose-specific EIIABC component</fullName>
    </submittedName>
    <submittedName>
        <fullName evidence="59">PTS transporter subunit EIIA</fullName>
    </submittedName>
</protein>
<dbReference type="Proteomes" id="UP000566721">
    <property type="component" value="Unassembled WGS sequence"/>
</dbReference>
<dbReference type="Proteomes" id="UP000460224">
    <property type="component" value="Unassembled WGS sequence"/>
</dbReference>
<dbReference type="InterPro" id="IPR036095">
    <property type="entry name" value="PTS_EIIB-like_sf"/>
</dbReference>
<evidence type="ECO:0000313" key="37">
    <source>
        <dbReference type="EMBL" id="EAG6991107.1"/>
    </source>
</evidence>
<feature type="transmembrane region" description="Helical" evidence="12">
    <location>
        <begin position="606"/>
        <end position="626"/>
    </location>
</feature>
<evidence type="ECO:0000313" key="73">
    <source>
        <dbReference type="Proteomes" id="UP000358545"/>
    </source>
</evidence>
<dbReference type="KEGG" id="lmv:Y193_04130"/>
<dbReference type="EMBL" id="AABBHO010000010">
    <property type="protein sequence ID" value="EAG2996621.1"/>
    <property type="molecule type" value="Genomic_DNA"/>
</dbReference>
<evidence type="ECO:0000313" key="47">
    <source>
        <dbReference type="EMBL" id="ECC1557995.1"/>
    </source>
</evidence>
<evidence type="ECO:0000313" key="85">
    <source>
        <dbReference type="Proteomes" id="UP000427828"/>
    </source>
</evidence>
<evidence type="ECO:0000313" key="90">
    <source>
        <dbReference type="Proteomes" id="UP000481141"/>
    </source>
</evidence>
<feature type="transmembrane region" description="Helical" evidence="12">
    <location>
        <begin position="424"/>
        <end position="444"/>
    </location>
</feature>
<evidence type="ECO:0000313" key="88">
    <source>
        <dbReference type="Proteomes" id="UP000478682"/>
    </source>
</evidence>
<feature type="transmembrane region" description="Helical" evidence="12">
    <location>
        <begin position="347"/>
        <end position="367"/>
    </location>
</feature>
<dbReference type="Proteomes" id="UP000467536">
    <property type="component" value="Unassembled WGS sequence"/>
</dbReference>
<dbReference type="Proteomes" id="UP000427828">
    <property type="component" value="Unassembled WGS sequence"/>
</dbReference>
<dbReference type="EMBL" id="AABBZO010000021">
    <property type="protein sequence ID" value="EAG4463436.1"/>
    <property type="molecule type" value="Genomic_DNA"/>
</dbReference>
<dbReference type="EMBL" id="AAAKQF010000013">
    <property type="protein sequence ID" value="EAC9041401.1"/>
    <property type="molecule type" value="Genomic_DNA"/>
</dbReference>
<dbReference type="PANTHER" id="PTHR30505:SF28">
    <property type="entry name" value="PTS SYSTEM 2-O-ALPHA-MANNOSYL-D-GLYCERATE-SPECIFIC EIIABC COMPONENT"/>
    <property type="match status" value="1"/>
</dbReference>
<evidence type="ECO:0000313" key="18">
    <source>
        <dbReference type="EMBL" id="EAC6548141.1"/>
    </source>
</evidence>
<comment type="subcellular location">
    <subcellularLocation>
        <location evidence="1">Cell inner membrane</location>
        <topology evidence="1">Multi-pass membrane protein</topology>
    </subcellularLocation>
    <subcellularLocation>
        <location evidence="2">Cytoplasm</location>
    </subcellularLocation>
</comment>
<evidence type="ECO:0000313" key="53">
    <source>
        <dbReference type="EMBL" id="HAA8052039.1"/>
    </source>
</evidence>
<evidence type="ECO:0000313" key="75">
    <source>
        <dbReference type="Proteomes" id="UP000365297"/>
    </source>
</evidence>
<evidence type="ECO:0000259" key="14">
    <source>
        <dbReference type="PROSITE" id="PS51099"/>
    </source>
</evidence>
<evidence type="ECO:0000313" key="34">
    <source>
        <dbReference type="EMBL" id="EAG4331319.1"/>
    </source>
</evidence>
<dbReference type="Proteomes" id="UP000272537">
    <property type="component" value="Unassembled WGS sequence"/>
</dbReference>
<dbReference type="EMBL" id="AABBYJ010000004">
    <property type="protein sequence ID" value="EAG4331319.1"/>
    <property type="molecule type" value="Genomic_DNA"/>
</dbReference>
<keyword evidence="3" id="KW-0813">Transport</keyword>
<evidence type="ECO:0000313" key="50">
    <source>
        <dbReference type="EMBL" id="ECY9783565.1"/>
    </source>
</evidence>
<dbReference type="EMBL" id="QDAY01000002">
    <property type="protein sequence ID" value="KAA9450677.1"/>
    <property type="molecule type" value="Genomic_DNA"/>
</dbReference>
<evidence type="ECO:0000313" key="107">
    <source>
        <dbReference type="Proteomes" id="UP000844415"/>
    </source>
</evidence>
<feature type="domain" description="PTS EIIC type-2" evidence="15">
    <location>
        <begin position="292"/>
        <end position="632"/>
    </location>
</feature>
<dbReference type="Proteomes" id="UP000368512">
    <property type="component" value="Unassembled WGS sequence"/>
</dbReference>
<dbReference type="EMBL" id="AABAGT010000022">
    <property type="protein sequence ID" value="EAG0868192.1"/>
    <property type="molecule type" value="Genomic_DNA"/>
</dbReference>
<dbReference type="EMBL" id="DAAIHR010000008">
    <property type="protein sequence ID" value="HAB8398657.1"/>
    <property type="molecule type" value="Genomic_DNA"/>
</dbReference>
<reference evidence="63 64" key="2">
    <citation type="journal article" date="2018" name="BMC Genomics">
        <title>Genes significantly associated with lineage II food isolates of Listeria monocytogenes.</title>
        <authorList>
            <person name="Pirone-Davies C."/>
            <person name="Chen Y."/>
            <person name="Pightling A."/>
            <person name="Ryan G."/>
            <person name="Wang Y."/>
            <person name="Yao K."/>
            <person name="Hoffmann M."/>
            <person name="Allard M.W."/>
        </authorList>
    </citation>
    <scope>NUCLEOTIDE SEQUENCE [LARGE SCALE GENOMIC DNA]</scope>
    <source>
        <strain evidence="63 64">PNUSAL000550</strain>
    </source>
</reference>
<evidence type="ECO:0000313" key="82">
    <source>
        <dbReference type="Proteomes" id="UP000403352"/>
    </source>
</evidence>
<evidence type="ECO:0000313" key="17">
    <source>
        <dbReference type="EMBL" id="EAC5551737.1"/>
    </source>
</evidence>
<keyword evidence="10 12" id="KW-1133">Transmembrane helix</keyword>
<dbReference type="InterPro" id="IPR013014">
    <property type="entry name" value="PTS_EIIC_2"/>
</dbReference>
<evidence type="ECO:0000313" key="26">
    <source>
        <dbReference type="EMBL" id="EAE2353850.1"/>
    </source>
</evidence>
<dbReference type="GO" id="GO:0005737">
    <property type="term" value="C:cytoplasm"/>
    <property type="evidence" value="ECO:0007669"/>
    <property type="project" value="UniProtKB-SubCell"/>
</dbReference>
<keyword evidence="9 12" id="KW-0812">Transmembrane</keyword>
<dbReference type="PROSITE" id="PS51099">
    <property type="entry name" value="PTS_EIIB_TYPE_2"/>
    <property type="match status" value="1"/>
</dbReference>
<evidence type="ECO:0000313" key="40">
    <source>
        <dbReference type="EMBL" id="EAH2283346.1"/>
    </source>
</evidence>
<evidence type="ECO:0000313" key="61">
    <source>
        <dbReference type="EMBL" id="NYA02580.1"/>
    </source>
</evidence>
<evidence type="ECO:0000313" key="48">
    <source>
        <dbReference type="EMBL" id="ECX6925873.1"/>
    </source>
</evidence>
<dbReference type="Proteomes" id="UP000546397">
    <property type="component" value="Unassembled WGS sequence"/>
</dbReference>
<dbReference type="EMBL" id="DAAJFY010000008">
    <property type="protein sequence ID" value="HAC0275998.1"/>
    <property type="molecule type" value="Genomic_DNA"/>
</dbReference>
<dbReference type="InterPro" id="IPR003353">
    <property type="entry name" value="PTS_IIB_fruc"/>
</dbReference>
<evidence type="ECO:0000313" key="56">
    <source>
        <dbReference type="EMBL" id="HAC0013538.1"/>
    </source>
</evidence>
<evidence type="ECO:0000313" key="76">
    <source>
        <dbReference type="Proteomes" id="UP000368512"/>
    </source>
</evidence>
<dbReference type="EMBL" id="AABATR010000008">
    <property type="protein sequence ID" value="EAG1894552.1"/>
    <property type="molecule type" value="Genomic_DNA"/>
</dbReference>
<accession>A0A0B8R724</accession>
<reference evidence="104 105" key="3">
    <citation type="journal article" date="2018" name="Genome Biol.">
        <title>SKESA: strategic k-mer extension for scrupulous assemblies.</title>
        <authorList>
            <person name="Souvorov A."/>
            <person name="Agarwala R."/>
            <person name="Lipman D.J."/>
        </authorList>
    </citation>
    <scope>NUCLEOTIDE SEQUENCE [LARGE SCALE GENOMIC DNA]</scope>
    <source>
        <strain evidence="53">09CEB371LM</strain>
        <strain evidence="59">2017-325981-023-01</strain>
        <strain evidence="55 107">CFIAFB20100120</strain>
        <strain evidence="54 104">CFIAFB20130012</strain>
        <strain evidence="57">CFIAFB20170037</strain>
        <strain evidence="56 105">CFIAFB20170045</strain>
        <strain evidence="58 106">DMG1500109</strain>
    </source>
</reference>
<dbReference type="Proteomes" id="UP000843503">
    <property type="component" value="Unassembled WGS sequence"/>
</dbReference>
<dbReference type="Proteomes" id="UP000528151">
    <property type="component" value="Unassembled WGS sequence"/>
</dbReference>
<reference evidence="61 99" key="10">
    <citation type="submission" date="2020-06" db="EMBL/GenBank/DDBJ databases">
        <title>Two Listeria outbreaks in Switzerland in 2018 and 2020.</title>
        <authorList>
            <person name="Stevens M.J.A."/>
            <person name="Bloemberg G."/>
            <person name="Nusch-Inderbinnen M."/>
            <person name="Stephan R."/>
        </authorList>
    </citation>
    <scope>NUCLEOTIDE SEQUENCE [LARGE SCALE GENOMIC DNA]</scope>
    <source>
        <strain evidence="61 99">N18-0707</strain>
    </source>
</reference>
<evidence type="ECO:0000313" key="106">
    <source>
        <dbReference type="Proteomes" id="UP000843775"/>
    </source>
</evidence>
<dbReference type="EMBL" id="AABGHY010000014">
    <property type="protein sequence ID" value="EAH3295638.1"/>
    <property type="molecule type" value="Genomic_DNA"/>
</dbReference>
<dbReference type="FunFam" id="3.40.930.10:FF:000009">
    <property type="entry name" value="PTS system, fructose specific IIABC component"/>
    <property type="match status" value="1"/>
</dbReference>
<evidence type="ECO:0000313" key="69">
    <source>
        <dbReference type="Proteomes" id="UP000344343"/>
    </source>
</evidence>
<reference evidence="60 86" key="4">
    <citation type="submission" date="2018-04" db="EMBL/GenBank/DDBJ databases">
        <title>Genome Analysis of a Prevalent Clone of Listeria monocytogenes Sequence Type 87 in China.</title>
        <authorList>
            <person name="Wang Y."/>
        </authorList>
    </citation>
    <scope>NUCLEOTIDE SEQUENCE [LARGE SCALE GENOMIC DNA]</scope>
    <source>
        <strain evidence="60 86">ICDC_LM1523</strain>
    </source>
</reference>
<dbReference type="EMBL" id="DAAJCS010000008">
    <property type="protein sequence ID" value="HAC0013538.1"/>
    <property type="molecule type" value="Genomic_DNA"/>
</dbReference>
<dbReference type="InterPro" id="IPR016152">
    <property type="entry name" value="PTrfase/Anion_transptr"/>
</dbReference>
<evidence type="ECO:0000313" key="35">
    <source>
        <dbReference type="EMBL" id="EAG4463436.1"/>
    </source>
</evidence>
<gene>
    <name evidence="63" type="primary">frua_2</name>
    <name evidence="28" type="ORF">A8L61_12980</name>
    <name evidence="37" type="ORF">AB917_10980</name>
    <name evidence="16" type="ORF">ABZ57_14145</name>
    <name evidence="62" type="ORF">AJL21_00185</name>
    <name evidence="25" type="ORF">ART25_03250</name>
    <name evidence="17" type="ORF">ARY78_14995</name>
    <name evidence="32" type="ORF">B1N52_14620</name>
    <name evidence="31" type="ORF">B1S26_15245</name>
    <name evidence="33" type="ORF">B5K54_04860</name>
    <name evidence="29" type="ORF">BB997_13195</name>
    <name evidence="48" type="ORF">BCZ19_14410</name>
    <name evidence="30" type="ORF">BCZ21_14990</name>
    <name evidence="35" type="ORF">CA369_14125</name>
    <name evidence="34" type="ORF">CAV64_08660</name>
    <name evidence="38" type="ORF">CW845_02625</name>
    <name evidence="40" type="ORF">D4920_14765</name>
    <name evidence="39" type="ORF">D4B11_13515</name>
    <name evidence="41" type="ORF">D5N24_14620</name>
    <name evidence="43" type="ORF">D7104_14200</name>
    <name evidence="60" type="ORF">DCK61_08130</name>
    <name evidence="36" type="ORF">DCT16_10360</name>
    <name evidence="19" type="ORF">DQ70_04970</name>
    <name evidence="18" type="ORF">DU018_07110</name>
    <name evidence="63" type="ORF">DYZ80_01841</name>
    <name evidence="27" type="ORF">E1W56_08110</name>
    <name evidence="42" type="ORF">E5F58_07960</name>
    <name evidence="24" type="ORF">EX365_14915</name>
    <name evidence="23" type="ORF">EXZ73_08200</name>
    <name evidence="49" type="ORF">F6436_14730</name>
    <name evidence="50" type="ORF">F6515_11285</name>
    <name evidence="44" type="ORF">FA835_07135</name>
    <name evidence="46" type="ORF">FLQ97_10610</name>
    <name evidence="45" type="ORF">FLR03_13715</name>
    <name evidence="47" type="ORF">FNX40_14390</name>
    <name evidence="51" type="ORF">FV747_06765</name>
    <name evidence="52" type="ORF">G3O21_002556</name>
    <name evidence="53" type="ORF">GHH22_02550</name>
    <name evidence="58" type="ORF">GI949_09660</name>
    <name evidence="54" type="ORF">GYR60_09035</name>
    <name evidence="55" type="ORF">GYS09_10585</name>
    <name evidence="56" type="ORF">GYX23_11115</name>
    <name evidence="57" type="ORF">GYY14_11570</name>
    <name evidence="59" type="ORF">HQN34_000943</name>
    <name evidence="61" type="ORF">HZJ64_12080</name>
    <name evidence="20" type="ORF">KV70_14370</name>
    <name evidence="21" type="ORF">QD52_14765</name>
    <name evidence="22" type="ORF">UI29_10360</name>
    <name evidence="26" type="ORF">Y261_05740</name>
</gene>
<dbReference type="Pfam" id="PF02378">
    <property type="entry name" value="PTS_EIIC"/>
    <property type="match status" value="1"/>
</dbReference>
<evidence type="ECO:0000313" key="62">
    <source>
        <dbReference type="EMBL" id="OET53160.1"/>
    </source>
</evidence>
<dbReference type="InterPro" id="IPR013011">
    <property type="entry name" value="PTS_EIIB_2"/>
</dbReference>
<feature type="transmembrane region" description="Helical" evidence="12">
    <location>
        <begin position="541"/>
        <end position="561"/>
    </location>
</feature>
<evidence type="ECO:0000313" key="36">
    <source>
        <dbReference type="EMBL" id="EAG6169786.1"/>
    </source>
</evidence>
<dbReference type="Proteomes" id="UP000840197">
    <property type="component" value="Unassembled WGS sequence"/>
</dbReference>
<dbReference type="KEGG" id="lmok:CQ02_11775"/>
<evidence type="ECO:0000313" key="72">
    <source>
        <dbReference type="Proteomes" id="UP000354255"/>
    </source>
</evidence>
<dbReference type="Proteomes" id="UP000525850">
    <property type="component" value="Unassembled WGS sequence"/>
</dbReference>
<dbReference type="EMBL" id="DABJAN010000002">
    <property type="protein sequence ID" value="HAJ9592751.1"/>
    <property type="molecule type" value="Genomic_DNA"/>
</dbReference>
<evidence type="ECO:0000259" key="15">
    <source>
        <dbReference type="PROSITE" id="PS51104"/>
    </source>
</evidence>
<feature type="transmembrane region" description="Helical" evidence="12">
    <location>
        <begin position="303"/>
        <end position="326"/>
    </location>
</feature>
<dbReference type="GO" id="GO:0005351">
    <property type="term" value="F:carbohydrate:proton symporter activity"/>
    <property type="evidence" value="ECO:0007669"/>
    <property type="project" value="InterPro"/>
</dbReference>
<reference evidence="67 70" key="6">
    <citation type="submission" date="2018-06" db="EMBL/GenBank/DDBJ databases">
        <authorList>
            <consortium name="GenomeTrakr: Next Generation Sequencing Network for Food Pathogen Tracability"/>
        </authorList>
    </citation>
    <scope>NUCLEOTIDE SEQUENCE [LARGE SCALE GENOMIC DNA]</scope>
    <source>
        <strain evidence="33 102">10B02965A-1</strain>
        <strain evidence="19 76">CFSAN008042</strain>
        <strain evidence="35 95">CFSAN063727</strain>
        <strain evidence="25 78">FDA00006494</strain>
        <strain evidence="17 75">FDA00007096</strain>
        <strain evidence="21 82">FDA00008584</strain>
        <strain evidence="31">FDA00011243</strain>
        <strain evidence="18 65">FDA00013332</strain>
        <strain evidence="24 69">FDA00013853</strain>
        <strain evidence="45 84">FDA00014336</strain>
        <strain evidence="47 79">FDA00014370</strain>
        <strain evidence="46 81">FDA00014392</strain>
        <strain evidence="52">FDA00015054</strain>
        <strain evidence="34 98">FDA1005580-S054-001</strain>
        <strain evidence="89">FDA1090798-S029-001</strain>
        <strain evidence="90">FDA956581-098-004</strain>
        <strain evidence="32 93">FDA960927-006-004</strain>
        <strain evidence="36 103">FLAG-38921</strain>
        <strain evidence="48 85">FLAG-51482A</strain>
        <strain evidence="30 67">FLAG-54356</strain>
        <strain evidence="23 77">FSIS31901579</strain>
        <strain evidence="42 94">LS1344</strain>
        <strain evidence="22 70">VA-WGS-00405</strain>
    </source>
</reference>
<evidence type="ECO:0000313" key="86">
    <source>
        <dbReference type="Proteomes" id="UP000460224"/>
    </source>
</evidence>
<evidence type="ECO:0000313" key="105">
    <source>
        <dbReference type="Proteomes" id="UP000841146"/>
    </source>
</evidence>
<dbReference type="Proteomes" id="UP000345329">
    <property type="component" value="Unassembled WGS sequence"/>
</dbReference>
<evidence type="ECO:0000313" key="63">
    <source>
        <dbReference type="EMBL" id="RKA07472.1"/>
    </source>
</evidence>
<evidence type="ECO:0000256" key="9">
    <source>
        <dbReference type="ARBA" id="ARBA00022692"/>
    </source>
</evidence>
<dbReference type="Proteomes" id="UP000379076">
    <property type="component" value="Unassembled WGS sequence"/>
</dbReference>
<dbReference type="EMBL" id="AABEKY010000001">
    <property type="protein sequence ID" value="EAG9386388.1"/>
    <property type="molecule type" value="Genomic_DNA"/>
</dbReference>
<evidence type="ECO:0000313" key="45">
    <source>
        <dbReference type="EMBL" id="ECB9474740.1"/>
    </source>
</evidence>
<name>A0A0B8R724_LISMN</name>
<evidence type="ECO:0000313" key="43">
    <source>
        <dbReference type="EMBL" id="EAK8898852.1"/>
    </source>
</evidence>
<dbReference type="EMBL" id="AALEDS010000023">
    <property type="protein sequence ID" value="ECY6545578.1"/>
    <property type="molecule type" value="Genomic_DNA"/>
</dbReference>
<dbReference type="NCBIfam" id="TIGR00829">
    <property type="entry name" value="FRU"/>
    <property type="match status" value="1"/>
</dbReference>
<evidence type="ECO:0000256" key="3">
    <source>
        <dbReference type="ARBA" id="ARBA00022448"/>
    </source>
</evidence>
<dbReference type="PROSITE" id="PS51094">
    <property type="entry name" value="PTS_EIIA_TYPE_2"/>
    <property type="match status" value="1"/>
</dbReference>
<dbReference type="Proteomes" id="UP000365297">
    <property type="component" value="Unassembled WGS sequence"/>
</dbReference>
<evidence type="ECO:0000313" key="94">
    <source>
        <dbReference type="Proteomes" id="UP000527632"/>
    </source>
</evidence>
<dbReference type="EMBL" id="JACAVN010000008">
    <property type="protein sequence ID" value="NYA02580.1"/>
    <property type="molecule type" value="Genomic_DNA"/>
</dbReference>
<dbReference type="EMBL" id="AAAIXK010000009">
    <property type="protein sequence ID" value="EAC5551737.1"/>
    <property type="molecule type" value="Genomic_DNA"/>
</dbReference>
<evidence type="ECO:0000313" key="59">
    <source>
        <dbReference type="EMBL" id="HAJ9592751.1"/>
    </source>
</evidence>
<evidence type="ECO:0000313" key="38">
    <source>
        <dbReference type="EMBL" id="EAG9386388.1"/>
    </source>
</evidence>
<dbReference type="Proteomes" id="UP000478682">
    <property type="component" value="Unassembled WGS sequence"/>
</dbReference>
<keyword evidence="5" id="KW-0597">Phosphoprotein</keyword>
<evidence type="ECO:0000313" key="21">
    <source>
        <dbReference type="EMBL" id="EAD1186347.1"/>
    </source>
</evidence>
<dbReference type="FunFam" id="3.40.50.2300:FF:000014">
    <property type="entry name" value="PTS system fructose-like transporter subunit IIB"/>
    <property type="match status" value="1"/>
</dbReference>
<dbReference type="EMBL" id="AALGDA010000040">
    <property type="protein sequence ID" value="ECY9783565.1"/>
    <property type="molecule type" value="Genomic_DNA"/>
</dbReference>
<evidence type="ECO:0000313" key="92">
    <source>
        <dbReference type="Proteomes" id="UP000522199"/>
    </source>
</evidence>
<organism evidence="17 75">
    <name type="scientific">Listeria monocytogenes</name>
    <dbReference type="NCBI Taxonomy" id="1639"/>
    <lineage>
        <taxon>Bacteria</taxon>
        <taxon>Bacillati</taxon>
        <taxon>Bacillota</taxon>
        <taxon>Bacilli</taxon>
        <taxon>Bacillales</taxon>
        <taxon>Listeriaceae</taxon>
        <taxon>Listeria</taxon>
    </lineage>
</organism>
<dbReference type="EMBL" id="AAANYN010000010">
    <property type="protein sequence ID" value="EAD5774265.1"/>
    <property type="molecule type" value="Genomic_DNA"/>
</dbReference>
<dbReference type="Proteomes" id="UP000842809">
    <property type="component" value="Unassembled WGS sequence"/>
</dbReference>
<evidence type="ECO:0000259" key="13">
    <source>
        <dbReference type="PROSITE" id="PS51094"/>
    </source>
</evidence>
<keyword evidence="8" id="KW-0598">Phosphotransferase system</keyword>
<dbReference type="EMBL" id="AABFVG010000013">
    <property type="protein sequence ID" value="EAH2283346.1"/>
    <property type="molecule type" value="Genomic_DNA"/>
</dbReference>
<feature type="transmembrane region" description="Helical" evidence="12">
    <location>
        <begin position="513"/>
        <end position="529"/>
    </location>
</feature>
<reference evidence="49 74" key="8">
    <citation type="submission" date="2019-09" db="EMBL/GenBank/DDBJ databases">
        <authorList>
            <consortium name="GenomeTrakr network: Whole genome sequencing for foodborne pathogen traceback"/>
        </authorList>
    </citation>
    <scope>NUCLEOTIDE SEQUENCE [LARGE SCALE GENOMIC DNA]</scope>
    <source>
        <strain evidence="37 101">CFSAN004300</strain>
        <strain evidence="38 92">CFSAN072474</strain>
        <strain evidence="49 74">FLAG-55987</strain>
        <strain evidence="44 83">PHLUSALM00088</strain>
    </source>
</reference>
<evidence type="ECO:0000313" key="68">
    <source>
        <dbReference type="Proteomes" id="UP000339309"/>
    </source>
</evidence>
<evidence type="ECO:0000256" key="11">
    <source>
        <dbReference type="ARBA" id="ARBA00023136"/>
    </source>
</evidence>
<dbReference type="GO" id="GO:0090563">
    <property type="term" value="F:protein-phosphocysteine-sugar phosphotransferase activity"/>
    <property type="evidence" value="ECO:0007669"/>
    <property type="project" value="TreeGrafter"/>
</dbReference>
<proteinExistence type="predicted"/>
<dbReference type="PROSITE" id="PS00372">
    <property type="entry name" value="PTS_EIIA_TYPE_2_HIS"/>
    <property type="match status" value="1"/>
</dbReference>
<dbReference type="EMBL" id="AAAJWF010000002">
    <property type="protein sequence ID" value="EAC7480034.1"/>
    <property type="molecule type" value="Genomic_DNA"/>
</dbReference>
<dbReference type="Proteomes" id="UP000337746">
    <property type="component" value="Unassembled WGS sequence"/>
</dbReference>
<evidence type="ECO:0000313" key="20">
    <source>
        <dbReference type="EMBL" id="EAC9041401.1"/>
    </source>
</evidence>
<dbReference type="EMBL" id="AACKDQ010000013">
    <property type="protein sequence ID" value="EAK9316886.1"/>
    <property type="molecule type" value="Genomic_DNA"/>
</dbReference>
<reference evidence="54" key="9">
    <citation type="submission" date="2020-01" db="EMBL/GenBank/DDBJ databases">
        <authorList>
            <consortium name="NCBI Pathogen Detection Project"/>
        </authorList>
    </citation>
    <scope>NUCLEOTIDE SEQUENCE</scope>
    <source>
        <strain evidence="53">09CEB371LM</strain>
        <strain evidence="59">2017-325981-023-01</strain>
        <strain evidence="55">CFIAFB20100120</strain>
        <strain evidence="54">CFIAFB20130012</strain>
        <strain evidence="57">CFIAFB20170037</strain>
        <strain evidence="56">CFIAFB20170045</strain>
        <strain evidence="58">DMG1500109</strain>
    </source>
</reference>
<evidence type="ECO:0000313" key="103">
    <source>
        <dbReference type="Proteomes" id="UP000566721"/>
    </source>
</evidence>
<evidence type="ECO:0000313" key="96">
    <source>
        <dbReference type="Proteomes" id="UP000530452"/>
    </source>
</evidence>
<dbReference type="Proteomes" id="UP000331186">
    <property type="component" value="Unassembled WGS sequence"/>
</dbReference>
<dbReference type="AlphaFoldDB" id="A0A0B8R724"/>
<dbReference type="Proteomes" id="UP000544530">
    <property type="component" value="Unassembled WGS sequence"/>
</dbReference>
<evidence type="ECO:0000313" key="54">
    <source>
        <dbReference type="EMBL" id="HAB8398657.1"/>
    </source>
</evidence>
<evidence type="ECO:0000313" key="79">
    <source>
        <dbReference type="Proteomes" id="UP000389283"/>
    </source>
</evidence>
<dbReference type="EMBL" id="AANEHK010000005">
    <property type="protein sequence ID" value="EDO0985689.1"/>
    <property type="molecule type" value="Genomic_DNA"/>
</dbReference>
<dbReference type="GO" id="GO:0009401">
    <property type="term" value="P:phosphoenolpyruvate-dependent sugar phosphotransferase system"/>
    <property type="evidence" value="ECO:0007669"/>
    <property type="project" value="UniProtKB-KW"/>
</dbReference>
<evidence type="ECO:0000256" key="10">
    <source>
        <dbReference type="ARBA" id="ARBA00022989"/>
    </source>
</evidence>
<dbReference type="Proteomes" id="UP000389283">
    <property type="component" value="Unassembled WGS sequence"/>
</dbReference>
<dbReference type="EMBL" id="AAASLB010000004">
    <property type="protein sequence ID" value="EAE4941994.1"/>
    <property type="molecule type" value="Genomic_DNA"/>
</dbReference>
<evidence type="ECO:0000256" key="4">
    <source>
        <dbReference type="ARBA" id="ARBA00022475"/>
    </source>
</evidence>
<dbReference type="Proteomes" id="UP000354255">
    <property type="component" value="Unassembled WGS sequence"/>
</dbReference>
<evidence type="ECO:0000313" key="70">
    <source>
        <dbReference type="Proteomes" id="UP000345329"/>
    </source>
</evidence>
<dbReference type="Gene3D" id="3.40.50.2300">
    <property type="match status" value="1"/>
</dbReference>
<dbReference type="Proteomes" id="UP000344343">
    <property type="component" value="Unassembled WGS sequence"/>
</dbReference>
<evidence type="ECO:0000313" key="77">
    <source>
        <dbReference type="Proteomes" id="UP000376505"/>
    </source>
</evidence>
<dbReference type="Pfam" id="PF00359">
    <property type="entry name" value="PTS_EIIA_2"/>
    <property type="match status" value="1"/>
</dbReference>
<dbReference type="EMBL" id="AABGUK010000002">
    <property type="protein sequence ID" value="EAH4241941.1"/>
    <property type="molecule type" value="Genomic_DNA"/>
</dbReference>
<evidence type="ECO:0000313" key="46">
    <source>
        <dbReference type="EMBL" id="ECB9514191.1"/>
    </source>
</evidence>
<dbReference type="Proteomes" id="UP000398321">
    <property type="component" value="Unassembled WGS sequence"/>
</dbReference>
<keyword evidence="11 12" id="KW-0472">Membrane</keyword>
<evidence type="ECO:0000256" key="5">
    <source>
        <dbReference type="ARBA" id="ARBA00022553"/>
    </source>
</evidence>
<dbReference type="EMBL" id="AABDGJ010000008">
    <property type="protein sequence ID" value="EAG6991107.1"/>
    <property type="molecule type" value="Genomic_DNA"/>
</dbReference>
<evidence type="ECO:0000313" key="99">
    <source>
        <dbReference type="Proteomes" id="UP000544530"/>
    </source>
</evidence>
<dbReference type="Proteomes" id="UP000540117">
    <property type="component" value="Unassembled WGS sequence"/>
</dbReference>
<dbReference type="InterPro" id="IPR003501">
    <property type="entry name" value="PTS_EIIB_2/3"/>
</dbReference>
<dbReference type="NCBIfam" id="TIGR01427">
    <property type="entry name" value="PTS_IIC_fructo"/>
    <property type="match status" value="1"/>
</dbReference>
<dbReference type="Proteomes" id="UP000350032">
    <property type="component" value="Unassembled WGS sequence"/>
</dbReference>
<feature type="transmembrane region" description="Helical" evidence="12">
    <location>
        <begin position="567"/>
        <end position="585"/>
    </location>
</feature>
<evidence type="ECO:0000313" key="100">
    <source>
        <dbReference type="Proteomes" id="UP000546397"/>
    </source>
</evidence>
<dbReference type="Proteomes" id="UP000423131">
    <property type="component" value="Unassembled WGS sequence"/>
</dbReference>
<evidence type="ECO:0000313" key="89">
    <source>
        <dbReference type="Proteomes" id="UP000478704"/>
    </source>
</evidence>
<evidence type="ECO:0000313" key="51">
    <source>
        <dbReference type="EMBL" id="EDO0985689.1"/>
    </source>
</evidence>
<dbReference type="Proteomes" id="UP000852906">
    <property type="component" value="Unassembled WGS sequence"/>
</dbReference>
<evidence type="ECO:0000313" key="28">
    <source>
        <dbReference type="EMBL" id="EAG0868192.1"/>
    </source>
</evidence>
<evidence type="ECO:0000313" key="108">
    <source>
        <dbReference type="Proteomes" id="UP000852906"/>
    </source>
</evidence>
<evidence type="ECO:0000313" key="25">
    <source>
        <dbReference type="EMBL" id="EAE1337925.1"/>
    </source>
</evidence>
<dbReference type="InterPro" id="IPR004715">
    <property type="entry name" value="PTS_IIA_fruc"/>
</dbReference>
<dbReference type="Proteomes" id="UP000336166">
    <property type="component" value="Unassembled WGS sequence"/>
</dbReference>
<feature type="transmembrane region" description="Helical" evidence="12">
    <location>
        <begin position="456"/>
        <end position="475"/>
    </location>
</feature>
<evidence type="ECO:0000256" key="7">
    <source>
        <dbReference type="ARBA" id="ARBA00022679"/>
    </source>
</evidence>
<evidence type="ECO:0000313" key="23">
    <source>
        <dbReference type="EMBL" id="EAD5774265.1"/>
    </source>
</evidence>
<dbReference type="EMBL" id="MJTJ01000001">
    <property type="protein sequence ID" value="OET53160.1"/>
    <property type="molecule type" value="Genomic_DNA"/>
</dbReference>
<dbReference type="InterPro" id="IPR050864">
    <property type="entry name" value="Bacterial_PTS_Sugar_Transport"/>
</dbReference>
<dbReference type="InterPro" id="IPR006327">
    <property type="entry name" value="PTS_IIC_fruc"/>
</dbReference>
<evidence type="ECO:0000313" key="29">
    <source>
        <dbReference type="EMBL" id="EAG1894552.1"/>
    </source>
</evidence>
<dbReference type="Proteomes" id="UP000358545">
    <property type="component" value="Unassembled WGS sequence"/>
</dbReference>
<dbReference type="Proteomes" id="UP000522199">
    <property type="component" value="Unassembled WGS sequence"/>
</dbReference>
<evidence type="ECO:0000256" key="8">
    <source>
        <dbReference type="ARBA" id="ARBA00022683"/>
    </source>
</evidence>
<dbReference type="InterPro" id="IPR002178">
    <property type="entry name" value="PTS_EIIA_type-2_dom"/>
</dbReference>
<evidence type="ECO:0000313" key="57">
    <source>
        <dbReference type="EMBL" id="HAC0275998.1"/>
    </source>
</evidence>
<dbReference type="Proteomes" id="UP000364988">
    <property type="component" value="Unassembled WGS sequence"/>
</dbReference>
<dbReference type="Proteomes" id="UP000489121">
    <property type="component" value="Unassembled WGS sequence"/>
</dbReference>
<dbReference type="EMBL" id="AAAQQZ010000002">
    <property type="protein sequence ID" value="EAE1337925.1"/>
    <property type="molecule type" value="Genomic_DNA"/>
</dbReference>
<dbReference type="EMBL" id="AACJYH010000013">
    <property type="protein sequence ID" value="EAK8898852.1"/>
    <property type="molecule type" value="Genomic_DNA"/>
</dbReference>
<dbReference type="EMBL" id="AAALRN010000009">
    <property type="protein sequence ID" value="EAD1186347.1"/>
    <property type="molecule type" value="Genomic_DNA"/>
</dbReference>
<feature type="transmembrane region" description="Helical" evidence="12">
    <location>
        <begin position="373"/>
        <end position="404"/>
    </location>
</feature>
<reference evidence="66 68" key="5">
    <citation type="submission" date="2018-06" db="EMBL/GenBank/DDBJ databases">
        <authorList>
            <consortium name="PulseNet: The National Subtyping Network for Foodborne Disease Surveillance"/>
            <person name="Tarr C.L."/>
            <person name="Trees E."/>
            <person name="Katz L.S."/>
            <person name="Carleton-Romer H.A."/>
            <person name="Stroika S."/>
            <person name="Kucerova Z."/>
            <person name="Roache K.F."/>
            <person name="Sabol A.L."/>
            <person name="Besser J."/>
            <person name="Gerner-Smidt P."/>
        </authorList>
    </citation>
    <scope>NUCLEOTIDE SEQUENCE [LARGE SCALE GENOMIC DNA]</scope>
    <source>
        <strain evidence="16 68">2015L-6227</strain>
        <strain evidence="26 66">PNUSAL000134</strain>
        <strain evidence="20 72">PNUSAL000910</strain>
        <strain evidence="28 73">PNUSAL002180</strain>
        <strain evidence="29 88">PNUSAL002298</strain>
        <strain evidence="43 71">PNUSAL004402</strain>
        <strain evidence="50 91">PNUSAL005692</strain>
    </source>
</reference>
<evidence type="ECO:0000313" key="19">
    <source>
        <dbReference type="EMBL" id="EAC7480034.1"/>
    </source>
</evidence>
<dbReference type="Proteomes" id="UP000339309">
    <property type="component" value="Unassembled WGS sequence"/>
</dbReference>
<dbReference type="SUPFAM" id="SSF52794">
    <property type="entry name" value="PTS system IIB component-like"/>
    <property type="match status" value="1"/>
</dbReference>
<evidence type="ECO:0000313" key="64">
    <source>
        <dbReference type="Proteomes" id="UP000272537"/>
    </source>
</evidence>
<dbReference type="Proteomes" id="UP000481141">
    <property type="component" value="Unassembled WGS sequence"/>
</dbReference>
<dbReference type="Proteomes" id="UP000548278">
    <property type="component" value="Unassembled WGS sequence"/>
</dbReference>
<dbReference type="RefSeq" id="WP_003725105.1">
    <property type="nucleotide sequence ID" value="NC_021824.1"/>
</dbReference>
<keyword evidence="4" id="KW-1003">Cell membrane</keyword>
<evidence type="ECO:0000313" key="42">
    <source>
        <dbReference type="EMBL" id="EAH4241941.1"/>
    </source>
</evidence>
<evidence type="ECO:0000313" key="44">
    <source>
        <dbReference type="EMBL" id="EAK9316886.1"/>
    </source>
</evidence>
<dbReference type="EMBL" id="AABCVX010000004">
    <property type="protein sequence ID" value="EAG6169786.1"/>
    <property type="molecule type" value="Genomic_DNA"/>
</dbReference>
<dbReference type="Proteomes" id="UP000533021">
    <property type="component" value="Unassembled WGS sequence"/>
</dbReference>
<dbReference type="Proteomes" id="UP000843775">
    <property type="component" value="Unassembled WGS sequence"/>
</dbReference>
<feature type="domain" description="PTS EIIA type-2" evidence="13">
    <location>
        <begin position="5"/>
        <end position="149"/>
    </location>
</feature>
<evidence type="ECO:0000313" key="74">
    <source>
        <dbReference type="Proteomes" id="UP000364988"/>
    </source>
</evidence>
<evidence type="ECO:0000313" key="66">
    <source>
        <dbReference type="Proteomes" id="UP000336166"/>
    </source>
</evidence>
<dbReference type="PROSITE" id="PS51104">
    <property type="entry name" value="PTS_EIIC_TYPE_2"/>
    <property type="match status" value="1"/>
</dbReference>
<evidence type="ECO:0000313" key="22">
    <source>
        <dbReference type="EMBL" id="EAD3793167.1"/>
    </source>
</evidence>
<evidence type="ECO:0000313" key="49">
    <source>
        <dbReference type="EMBL" id="ECY6545578.1"/>
    </source>
</evidence>
<dbReference type="PANTHER" id="PTHR30505">
    <property type="entry name" value="FRUCTOSE-LIKE PERMEASE"/>
    <property type="match status" value="1"/>
</dbReference>
<evidence type="ECO:0000313" key="33">
    <source>
        <dbReference type="EMBL" id="EAG2996621.1"/>
    </source>
</evidence>
<evidence type="ECO:0000313" key="104">
    <source>
        <dbReference type="Proteomes" id="UP000840197"/>
    </source>
</evidence>
<dbReference type="Proteomes" id="UP000530452">
    <property type="component" value="Unassembled WGS sequence"/>
</dbReference>
<dbReference type="EMBL" id="DAAJZA010000006">
    <property type="protein sequence ID" value="HAC1755229.1"/>
    <property type="molecule type" value="Genomic_DNA"/>
</dbReference>
<evidence type="ECO:0000313" key="98">
    <source>
        <dbReference type="Proteomes" id="UP000540117"/>
    </source>
</evidence>
<dbReference type="Proteomes" id="UP000478704">
    <property type="component" value="Unassembled WGS sequence"/>
</dbReference>
<dbReference type="Proteomes" id="UP000549379">
    <property type="component" value="Unassembled WGS sequence"/>
</dbReference>
<dbReference type="EMBL" id="AABAWE010000011">
    <property type="protein sequence ID" value="EAG2088570.1"/>
    <property type="molecule type" value="Genomic_DNA"/>
</dbReference>
<evidence type="ECO:0000313" key="101">
    <source>
        <dbReference type="Proteomes" id="UP000548278"/>
    </source>
</evidence>
<evidence type="ECO:0000313" key="31">
    <source>
        <dbReference type="EMBL" id="EAG2246759.1"/>
    </source>
</evidence>
<evidence type="ECO:0000313" key="97">
    <source>
        <dbReference type="Proteomes" id="UP000533021"/>
    </source>
</evidence>
<evidence type="ECO:0000313" key="52">
    <source>
        <dbReference type="EMBL" id="EDP8515103.1"/>
    </source>
</evidence>
<dbReference type="EMBL" id="AALAQH010000011">
    <property type="protein sequence ID" value="ECX6925873.1"/>
    <property type="molecule type" value="Genomic_DNA"/>
</dbReference>
<dbReference type="EMBL" id="AAAREG010000003">
    <property type="protein sequence ID" value="EAE2353850.1"/>
    <property type="molecule type" value="Genomic_DNA"/>
</dbReference>
<dbReference type="EMBL" id="AAIAJJ010000009">
    <property type="protein sequence ID" value="ECC1557995.1"/>
    <property type="molecule type" value="Genomic_DNA"/>
</dbReference>
<evidence type="ECO:0000256" key="1">
    <source>
        <dbReference type="ARBA" id="ARBA00004429"/>
    </source>
</evidence>
<dbReference type="EMBL" id="DAAEEB010000001">
    <property type="protein sequence ID" value="HAA8052039.1"/>
    <property type="molecule type" value="Genomic_DNA"/>
</dbReference>
<evidence type="ECO:0000313" key="41">
    <source>
        <dbReference type="EMBL" id="EAH3295638.1"/>
    </source>
</evidence>
<evidence type="ECO:0000313" key="39">
    <source>
        <dbReference type="EMBL" id="EAG9520794.1"/>
    </source>
</evidence>
<evidence type="ECO:0000313" key="67">
    <source>
        <dbReference type="Proteomes" id="UP000337746"/>
    </source>
</evidence>
<evidence type="ECO:0000313" key="78">
    <source>
        <dbReference type="Proteomes" id="UP000379076"/>
    </source>
</evidence>
<keyword evidence="6 61" id="KW-0762">Sugar transport</keyword>
<dbReference type="InterPro" id="IPR003352">
    <property type="entry name" value="PTS_EIIC"/>
</dbReference>
<dbReference type="Proteomes" id="UP000393182">
    <property type="component" value="Unassembled WGS sequence"/>
</dbReference>
<evidence type="ECO:0000256" key="6">
    <source>
        <dbReference type="ARBA" id="ARBA00022597"/>
    </source>
</evidence>
<evidence type="ECO:0000313" key="55">
    <source>
        <dbReference type="EMBL" id="HAB8557727.1"/>
    </source>
</evidence>
<reference evidence="62 108" key="1">
    <citation type="submission" date="2016-09" db="EMBL/GenBank/DDBJ databases">
        <title>100K Listeria isolates.</title>
        <authorList>
            <person name="Chen P."/>
            <person name="Weimer B.C."/>
            <person name="Kong N."/>
            <person name="Huang B."/>
        </authorList>
    </citation>
    <scope>NUCLEOTIDE SEQUENCE [LARGE SCALE GENOMIC DNA]</scope>
    <source>
        <strain evidence="62 108">BCW_2383</strain>
    </source>
</reference>
<dbReference type="EMBL" id="AABBAW010000010">
    <property type="protein sequence ID" value="EAG2516388.1"/>
    <property type="molecule type" value="Genomic_DNA"/>
</dbReference>
<dbReference type="Proteomes" id="UP000840039">
    <property type="component" value="Unassembled WGS sequence"/>
</dbReference>
<dbReference type="CDD" id="cd00211">
    <property type="entry name" value="PTS_IIA_fru"/>
    <property type="match status" value="1"/>
</dbReference>
<sequence length="632" mass="66200">MRITDLLSKDVMIMSLQATTKEAAIDEMIASLKSNGKINDEVLFKEAIMNREAQSSTGVGEGIAMPHAKTKAVNEPTVVFAKSEKGLDYDALDGQPAHLFFMIAAPDGANATHLETLAALSRLLVHPAFVQSLRDAKTPEEVINLFNNEQEDAEETVVAPTSTNETGKSVVAVTACPTGIAHTYMAAEKLQETANKLGVRIKVETNGSRGVENRLTDKEIAEADGVIIAADVQVDMPRFDGKHLIAKPVAAGIHKPEELIKEAISGNAPIYKAEEGSQATESADGLSIGQQIYKHLMSGVSHMLPFVIGGGIAIAIAFMLDQMLGVPQDQLAKLGSYNEIPALLKQIGDVAFGFMLPVFAGYIAYSISDRPGLVAGFVAGGVASVGGAGFLGALVGGFLAGYAVELIKLALKKLPKTLDGIKVVLFYPVLSVLIVGLLMLLLNVPMSALNTWLNDFLNSLSGTNAVILGLLLGAMMAADLGGPINKAAYIFATGTLAASVATGGSAIMAATMAAGMVPPLATFVATLIFRNKFTAQERDAGLTNSILGASFITEGAIPFAAADPLRMIPSFIAGSAITGAVVMFLNIKVLAPHGGVFVIFLVSQPWFYIIAIIIGTLISAGLIGVLRKKPTV</sequence>
<evidence type="ECO:0000313" key="84">
    <source>
        <dbReference type="Proteomes" id="UP000423131"/>
    </source>
</evidence>
<evidence type="ECO:0000313" key="91">
    <source>
        <dbReference type="Proteomes" id="UP000489121"/>
    </source>
</evidence>
<dbReference type="EMBL" id="AAHZFN010000020">
    <property type="protein sequence ID" value="ECB9474740.1"/>
    <property type="molecule type" value="Genomic_DNA"/>
</dbReference>
<evidence type="ECO:0000313" key="71">
    <source>
        <dbReference type="Proteomes" id="UP000350032"/>
    </source>
</evidence>
<evidence type="ECO:0000313" key="93">
    <source>
        <dbReference type="Proteomes" id="UP000525850"/>
    </source>
</evidence>
<reference evidence="27 80" key="7">
    <citation type="submission" date="2019-03" db="EMBL/GenBank/DDBJ databases">
        <authorList>
            <person name="Ashton P.M."/>
            <person name="Dallman T."/>
            <person name="Nair S."/>
            <person name="De Pinna E."/>
            <person name="Peters T."/>
            <person name="Grant K."/>
        </authorList>
    </citation>
    <scope>NUCLEOTIDE SEQUENCE [LARGE SCALE GENOMIC DNA]</scope>
    <source>
        <strain evidence="40 97">282333</strain>
        <strain evidence="41 96">282352</strain>
        <strain evidence="39 100">289003</strain>
        <strain evidence="51 87">788324</strain>
        <strain evidence="27">RL15000286</strain>
    </source>
</reference>
<dbReference type="Gene3D" id="3.40.930.10">
    <property type="entry name" value="Mannitol-specific EII, Chain A"/>
    <property type="match status" value="1"/>
</dbReference>
<evidence type="ECO:0000313" key="27">
    <source>
        <dbReference type="EMBL" id="EAE4941994.1"/>
    </source>
</evidence>
<dbReference type="Proteomes" id="UP000844415">
    <property type="component" value="Unassembled WGS sequence"/>
</dbReference>
<evidence type="ECO:0000313" key="24">
    <source>
        <dbReference type="EMBL" id="EAD5787853.1"/>
    </source>
</evidence>
<dbReference type="NCBIfam" id="TIGR00848">
    <property type="entry name" value="fruA"/>
    <property type="match status" value="1"/>
</dbReference>
<dbReference type="CDD" id="cd05569">
    <property type="entry name" value="PTS_IIB_fructose"/>
    <property type="match status" value="1"/>
</dbReference>
<evidence type="ECO:0000313" key="58">
    <source>
        <dbReference type="EMBL" id="HAC1755229.1"/>
    </source>
</evidence>
<dbReference type="Proteomes" id="UP000403352">
    <property type="component" value="Unassembled WGS sequence"/>
</dbReference>
<dbReference type="Proteomes" id="UP000841146">
    <property type="component" value="Unassembled WGS sequence"/>
</dbReference>
<evidence type="ECO:0000313" key="32">
    <source>
        <dbReference type="EMBL" id="EAG2516388.1"/>
    </source>
</evidence>
<evidence type="ECO:0000256" key="12">
    <source>
        <dbReference type="SAM" id="Phobius"/>
    </source>
</evidence>
<dbReference type="OMA" id="CKLMAPH"/>
<evidence type="ECO:0000313" key="30">
    <source>
        <dbReference type="EMBL" id="EAG2088570.1"/>
    </source>
</evidence>
<dbReference type="GO" id="GO:0005886">
    <property type="term" value="C:plasma membrane"/>
    <property type="evidence" value="ECO:0007669"/>
    <property type="project" value="UniProtKB-SubCell"/>
</dbReference>
<dbReference type="Pfam" id="PF02302">
    <property type="entry name" value="PTS_IIB"/>
    <property type="match status" value="1"/>
</dbReference>
<evidence type="ECO:0000313" key="80">
    <source>
        <dbReference type="Proteomes" id="UP000393182"/>
    </source>
</evidence>
<dbReference type="EMBL" id="AAAIKW010000014">
    <property type="protein sequence ID" value="EAC4553632.1"/>
    <property type="molecule type" value="Genomic_DNA"/>
</dbReference>
<evidence type="ECO:0000313" key="87">
    <source>
        <dbReference type="Proteomes" id="UP000467536"/>
    </source>
</evidence>
<dbReference type="EMBL" id="QXLS01000004">
    <property type="protein sequence ID" value="RKA07472.1"/>
    <property type="molecule type" value="Genomic_DNA"/>
</dbReference>
<dbReference type="Proteomes" id="UP000527632">
    <property type="component" value="Unassembled WGS sequence"/>
</dbReference>
<comment type="caution">
    <text evidence="17">The sequence shown here is derived from an EMBL/GenBank/DDBJ whole genome shotgun (WGS) entry which is preliminary data.</text>
</comment>
<evidence type="ECO:0000313" key="95">
    <source>
        <dbReference type="Proteomes" id="UP000528151"/>
    </source>
</evidence>
<dbReference type="EMBL" id="AAAJKI010000013">
    <property type="protein sequence ID" value="EAC6548141.1"/>
    <property type="molecule type" value="Genomic_DNA"/>
</dbReference>
<evidence type="ECO:0000313" key="65">
    <source>
        <dbReference type="Proteomes" id="UP000331186"/>
    </source>
</evidence>
<evidence type="ECO:0000313" key="81">
    <source>
        <dbReference type="Proteomes" id="UP000398321"/>
    </source>
</evidence>